<protein>
    <submittedName>
        <fullName evidence="3">Uncharacterized protein</fullName>
    </submittedName>
</protein>
<proteinExistence type="predicted"/>
<feature type="coiled-coil region" evidence="1">
    <location>
        <begin position="67"/>
        <end position="94"/>
    </location>
</feature>
<keyword evidence="2" id="KW-0732">Signal</keyword>
<dbReference type="AlphaFoldDB" id="A0AAV5TSD2"/>
<reference evidence="3" key="1">
    <citation type="submission" date="2023-10" db="EMBL/GenBank/DDBJ databases">
        <title>Genome assembly of Pristionchus species.</title>
        <authorList>
            <person name="Yoshida K."/>
            <person name="Sommer R.J."/>
        </authorList>
    </citation>
    <scope>NUCLEOTIDE SEQUENCE</scope>
    <source>
        <strain evidence="3">RS0144</strain>
    </source>
</reference>
<accession>A0AAV5TSD2</accession>
<evidence type="ECO:0000256" key="1">
    <source>
        <dbReference type="SAM" id="Coils"/>
    </source>
</evidence>
<feature type="signal peptide" evidence="2">
    <location>
        <begin position="1"/>
        <end position="19"/>
    </location>
</feature>
<evidence type="ECO:0000313" key="3">
    <source>
        <dbReference type="EMBL" id="GMS96894.1"/>
    </source>
</evidence>
<dbReference type="EMBL" id="BTSX01000004">
    <property type="protein sequence ID" value="GMS96894.1"/>
    <property type="molecule type" value="Genomic_DNA"/>
</dbReference>
<evidence type="ECO:0000256" key="2">
    <source>
        <dbReference type="SAM" id="SignalP"/>
    </source>
</evidence>
<gene>
    <name evidence="3" type="ORF">PENTCL1PPCAC_19069</name>
</gene>
<dbReference type="PANTHER" id="PTHR34401">
    <property type="entry name" value="PROTEIN CBG12388-RELATED"/>
    <property type="match status" value="1"/>
</dbReference>
<comment type="caution">
    <text evidence="3">The sequence shown here is derived from an EMBL/GenBank/DDBJ whole genome shotgun (WGS) entry which is preliminary data.</text>
</comment>
<dbReference type="PANTHER" id="PTHR34401:SF6">
    <property type="entry name" value="DUF19 DOMAIN-CONTAINING PROTEIN"/>
    <property type="match status" value="1"/>
</dbReference>
<keyword evidence="1" id="KW-0175">Coiled coil</keyword>
<sequence>PMKLLSSLLLALALSSTLALPPCTRKDPCNPEVPKTTIETYTDTVQMTRILTVTEPSLPCDEPVDDTPSNEERLKQLEKELAETLDQINARTTVAPCPAATTVPEGVTVTDATEEVTTPAADTETDTIHQCSCADAASCRKQSQDDMGGCMEECKEHFVSCGEKTSDYLQCFKENTAIIEAENCLFNDTSYCSTGGCTDKTVNVVDWNQYNNISYAPAADSELKNNYLWEQHGAKYTKIQNFFHCTKNCMHKKFHACTETKKCDIQMPSVTEFSSKMQTCLQKNWKIANSMLTTCQCLAWKNGVKEFQGACVIIGNQYYIDRV</sequence>
<evidence type="ECO:0000313" key="4">
    <source>
        <dbReference type="Proteomes" id="UP001432027"/>
    </source>
</evidence>
<name>A0AAV5TSD2_9BILA</name>
<feature type="chain" id="PRO_5043809041" evidence="2">
    <location>
        <begin position="20"/>
        <end position="323"/>
    </location>
</feature>
<keyword evidence="4" id="KW-1185">Reference proteome</keyword>
<feature type="non-terminal residue" evidence="3">
    <location>
        <position position="1"/>
    </location>
</feature>
<dbReference type="Proteomes" id="UP001432027">
    <property type="component" value="Unassembled WGS sequence"/>
</dbReference>
<organism evidence="3 4">
    <name type="scientific">Pristionchus entomophagus</name>
    <dbReference type="NCBI Taxonomy" id="358040"/>
    <lineage>
        <taxon>Eukaryota</taxon>
        <taxon>Metazoa</taxon>
        <taxon>Ecdysozoa</taxon>
        <taxon>Nematoda</taxon>
        <taxon>Chromadorea</taxon>
        <taxon>Rhabditida</taxon>
        <taxon>Rhabditina</taxon>
        <taxon>Diplogasteromorpha</taxon>
        <taxon>Diplogasteroidea</taxon>
        <taxon>Neodiplogasteridae</taxon>
        <taxon>Pristionchus</taxon>
    </lineage>
</organism>